<evidence type="ECO:0000313" key="2">
    <source>
        <dbReference type="Proteomes" id="UP000886886"/>
    </source>
</evidence>
<protein>
    <submittedName>
        <fullName evidence="1">Uncharacterized protein</fullName>
    </submittedName>
</protein>
<sequence>MEWNLFDAWIDVPLYGQMKYLIYETCKKEDRYTLLTENDRSDLFTDQPKKGMDEAYHLSYPGEALERLGERMEVTERQQRALALALARTKSLQEERMFVGNQLPNFLGKLKRQLHGDKLFMLGFQCLMDGTERKEAYEGLLGYPYRELREILFALSILPEDDQLWQAVCQKLNALLGNERDISVFENAGVYVWLARQVCFHQRMRVYRKKDMDVLKYVLRLPFLNVLGKQDTVLKKLTGNGYAVEELSYLNSLMIREVRFPDSIFPGSITGEKIAVETCRRFLGSDKVYPRQAYELCSCLCEAYKEFRIKLNGNQGILDALIGQVKVKTPEAFRTLYPYISGKPKFAQWKIFDLTDPKWDGLHTWLPETEYEECVTESLLAEEEADKLARALKRYQELTGKDYTEQFWKTSVYKISQVFRHLADLDALPAEALMEAFLKEYQEKDGEFENKWKNMAWYLQEYAKKIRSHKAFQVLKLYVERLGVVDIPKLFSFGEIVKSCFMIRYRNCYADAEKLDIVRPFLTEQEHQQLFYWIEEYQFRHNTEKYLKFLGDTLLNEETRSWLPWEDAREIYFALRKSKMAAETEHRLRELYLTEPEQTALRQKEEEENRRKKGKEKWERVKKIKKEFTKVVAKNRLKQGLFKRISDFLAVSYYYRKETAEIAAGYLKDAKTGICLFDDEDLAELMKLLIQLHRYGEMDLETLKQCIGKAEVKECEKECREESEKESVHA</sequence>
<organism evidence="1 2">
    <name type="scientific">Candidatus Limivivens merdigallinarum</name>
    <dbReference type="NCBI Taxonomy" id="2840859"/>
    <lineage>
        <taxon>Bacteria</taxon>
        <taxon>Bacillati</taxon>
        <taxon>Bacillota</taxon>
        <taxon>Clostridia</taxon>
        <taxon>Lachnospirales</taxon>
        <taxon>Lachnospiraceae</taxon>
        <taxon>Lachnospiraceae incertae sedis</taxon>
        <taxon>Candidatus Limivivens</taxon>
    </lineage>
</organism>
<accession>A0A9D0ZY60</accession>
<reference evidence="1" key="2">
    <citation type="journal article" date="2021" name="PeerJ">
        <title>Extensive microbial diversity within the chicken gut microbiome revealed by metagenomics and culture.</title>
        <authorList>
            <person name="Gilroy R."/>
            <person name="Ravi A."/>
            <person name="Getino M."/>
            <person name="Pursley I."/>
            <person name="Horton D.L."/>
            <person name="Alikhan N.F."/>
            <person name="Baker D."/>
            <person name="Gharbi K."/>
            <person name="Hall N."/>
            <person name="Watson M."/>
            <person name="Adriaenssens E.M."/>
            <person name="Foster-Nyarko E."/>
            <person name="Jarju S."/>
            <person name="Secka A."/>
            <person name="Antonio M."/>
            <person name="Oren A."/>
            <person name="Chaudhuri R.R."/>
            <person name="La Ragione R."/>
            <person name="Hildebrand F."/>
            <person name="Pallen M.J."/>
        </authorList>
    </citation>
    <scope>NUCLEOTIDE SEQUENCE</scope>
    <source>
        <strain evidence="1">ChiSjej3B21-11622</strain>
    </source>
</reference>
<name>A0A9D0ZY60_9FIRM</name>
<proteinExistence type="predicted"/>
<comment type="caution">
    <text evidence="1">The sequence shown here is derived from an EMBL/GenBank/DDBJ whole genome shotgun (WGS) entry which is preliminary data.</text>
</comment>
<dbReference type="EMBL" id="DVFT01000208">
    <property type="protein sequence ID" value="HIQ97696.1"/>
    <property type="molecule type" value="Genomic_DNA"/>
</dbReference>
<reference evidence="1" key="1">
    <citation type="submission" date="2020-10" db="EMBL/GenBank/DDBJ databases">
        <authorList>
            <person name="Gilroy R."/>
        </authorList>
    </citation>
    <scope>NUCLEOTIDE SEQUENCE</scope>
    <source>
        <strain evidence="1">ChiSjej3B21-11622</strain>
    </source>
</reference>
<dbReference type="AlphaFoldDB" id="A0A9D0ZY60"/>
<gene>
    <name evidence="1" type="ORF">IAB26_14195</name>
</gene>
<dbReference type="Proteomes" id="UP000886886">
    <property type="component" value="Unassembled WGS sequence"/>
</dbReference>
<evidence type="ECO:0000313" key="1">
    <source>
        <dbReference type="EMBL" id="HIQ97696.1"/>
    </source>
</evidence>